<evidence type="ECO:0000256" key="4">
    <source>
        <dbReference type="ARBA" id="ARBA00022603"/>
    </source>
</evidence>
<evidence type="ECO:0000256" key="1">
    <source>
        <dbReference type="ARBA" id="ARBA00001286"/>
    </source>
</evidence>
<sequence length="186" mass="19767">MSSGDLEALLRVTAPGYQPESAPDTAFGTAETPVGVLVVAVTNRGVVACSYEDENVVFERLVREVGSFIGPDPRRIDPVRRELDAYFAGRLRTFSSPIDLRLASSFSRAVLQSLAAIPYGATQTFADVAARLGRPQAVRAVTNAVTANPVCLLVPCHRAVESPDNPGAYAGGPEAKQRLLALESAR</sequence>
<evidence type="ECO:0000256" key="7">
    <source>
        <dbReference type="ARBA" id="ARBA00023204"/>
    </source>
</evidence>
<dbReference type="NCBIfam" id="TIGR00589">
    <property type="entry name" value="ogt"/>
    <property type="match status" value="1"/>
</dbReference>
<dbReference type="SUPFAM" id="SSF53155">
    <property type="entry name" value="Methylated DNA-protein cysteine methyltransferase domain"/>
    <property type="match status" value="1"/>
</dbReference>
<dbReference type="InterPro" id="IPR036388">
    <property type="entry name" value="WH-like_DNA-bd_sf"/>
</dbReference>
<dbReference type="Pfam" id="PF02870">
    <property type="entry name" value="Methyltransf_1N"/>
    <property type="match status" value="1"/>
</dbReference>
<dbReference type="GO" id="GO:0003908">
    <property type="term" value="F:methylated-DNA-[protein]-cysteine S-methyltransferase activity"/>
    <property type="evidence" value="ECO:0007669"/>
    <property type="project" value="UniProtKB-EC"/>
</dbReference>
<dbReference type="EC" id="2.1.1.63" evidence="3"/>
<dbReference type="FunFam" id="1.10.10.10:FF:000214">
    <property type="entry name" value="Methylated-DNA--protein-cysteine methyltransferase"/>
    <property type="match status" value="1"/>
</dbReference>
<dbReference type="GO" id="GO:0032259">
    <property type="term" value="P:methylation"/>
    <property type="evidence" value="ECO:0007669"/>
    <property type="project" value="UniProtKB-KW"/>
</dbReference>
<dbReference type="CDD" id="cd06445">
    <property type="entry name" value="ATase"/>
    <property type="match status" value="1"/>
</dbReference>
<feature type="domain" description="Methylguanine DNA methyltransferase ribonuclease-like" evidence="10">
    <location>
        <begin position="28"/>
        <end position="100"/>
    </location>
</feature>
<dbReference type="InterPro" id="IPR008332">
    <property type="entry name" value="MethylG_MeTrfase_N"/>
</dbReference>
<dbReference type="PANTHER" id="PTHR10815">
    <property type="entry name" value="METHYLATED-DNA--PROTEIN-CYSTEINE METHYLTRANSFERASE"/>
    <property type="match status" value="1"/>
</dbReference>
<proteinExistence type="inferred from homology"/>
<dbReference type="EMBL" id="QZEY01000005">
    <property type="protein sequence ID" value="RJL32208.1"/>
    <property type="molecule type" value="Genomic_DNA"/>
</dbReference>
<evidence type="ECO:0000256" key="8">
    <source>
        <dbReference type="ARBA" id="ARBA00049348"/>
    </source>
</evidence>
<dbReference type="SUPFAM" id="SSF46767">
    <property type="entry name" value="Methylated DNA-protein cysteine methyltransferase, C-terminal domain"/>
    <property type="match status" value="1"/>
</dbReference>
<keyword evidence="4 11" id="KW-0489">Methyltransferase</keyword>
<evidence type="ECO:0000259" key="9">
    <source>
        <dbReference type="Pfam" id="PF01035"/>
    </source>
</evidence>
<reference evidence="11 12" key="1">
    <citation type="submission" date="2018-09" db="EMBL/GenBank/DDBJ databases">
        <title>YIM 75507 draft genome.</title>
        <authorList>
            <person name="Tang S."/>
            <person name="Feng Y."/>
        </authorList>
    </citation>
    <scope>NUCLEOTIDE SEQUENCE [LARGE SCALE GENOMIC DNA]</scope>
    <source>
        <strain evidence="11 12">YIM 75507</strain>
    </source>
</reference>
<keyword evidence="5 11" id="KW-0808">Transferase</keyword>
<feature type="domain" description="Methylated-DNA-[protein]-cysteine S-methyltransferase DNA binding" evidence="9">
    <location>
        <begin position="106"/>
        <end position="184"/>
    </location>
</feature>
<comment type="caution">
    <text evidence="11">The sequence shown here is derived from an EMBL/GenBank/DDBJ whole genome shotgun (WGS) entry which is preliminary data.</text>
</comment>
<evidence type="ECO:0000256" key="3">
    <source>
        <dbReference type="ARBA" id="ARBA00011918"/>
    </source>
</evidence>
<keyword evidence="6" id="KW-0227">DNA damage</keyword>
<comment type="catalytic activity">
    <reaction evidence="8">
        <text>a 6-O-methyl-2'-deoxyguanosine in DNA + L-cysteinyl-[protein] = S-methyl-L-cysteinyl-[protein] + a 2'-deoxyguanosine in DNA</text>
        <dbReference type="Rhea" id="RHEA:24000"/>
        <dbReference type="Rhea" id="RHEA-COMP:10131"/>
        <dbReference type="Rhea" id="RHEA-COMP:10132"/>
        <dbReference type="Rhea" id="RHEA-COMP:11367"/>
        <dbReference type="Rhea" id="RHEA-COMP:11368"/>
        <dbReference type="ChEBI" id="CHEBI:29950"/>
        <dbReference type="ChEBI" id="CHEBI:82612"/>
        <dbReference type="ChEBI" id="CHEBI:85445"/>
        <dbReference type="ChEBI" id="CHEBI:85448"/>
        <dbReference type="EC" id="2.1.1.63"/>
    </reaction>
</comment>
<evidence type="ECO:0000259" key="10">
    <source>
        <dbReference type="Pfam" id="PF02870"/>
    </source>
</evidence>
<dbReference type="Gene3D" id="3.30.160.70">
    <property type="entry name" value="Methylated DNA-protein cysteine methyltransferase domain"/>
    <property type="match status" value="1"/>
</dbReference>
<dbReference type="InterPro" id="IPR036217">
    <property type="entry name" value="MethylDNA_cys_MeTrfase_DNAb"/>
</dbReference>
<dbReference type="GO" id="GO:0006281">
    <property type="term" value="P:DNA repair"/>
    <property type="evidence" value="ECO:0007669"/>
    <property type="project" value="UniProtKB-KW"/>
</dbReference>
<keyword evidence="7" id="KW-0234">DNA repair</keyword>
<dbReference type="PANTHER" id="PTHR10815:SF13">
    <property type="entry name" value="METHYLATED-DNA--PROTEIN-CYSTEINE METHYLTRANSFERASE"/>
    <property type="match status" value="1"/>
</dbReference>
<evidence type="ECO:0000313" key="12">
    <source>
        <dbReference type="Proteomes" id="UP000265768"/>
    </source>
</evidence>
<evidence type="ECO:0000313" key="11">
    <source>
        <dbReference type="EMBL" id="RJL32208.1"/>
    </source>
</evidence>
<name>A0A3A4BDC3_9ACTN</name>
<accession>A0A3A4BDC3</accession>
<dbReference type="Pfam" id="PF01035">
    <property type="entry name" value="DNA_binding_1"/>
    <property type="match status" value="1"/>
</dbReference>
<organism evidence="11 12">
    <name type="scientific">Bailinhaonella thermotolerans</name>
    <dbReference type="NCBI Taxonomy" id="1070861"/>
    <lineage>
        <taxon>Bacteria</taxon>
        <taxon>Bacillati</taxon>
        <taxon>Actinomycetota</taxon>
        <taxon>Actinomycetes</taxon>
        <taxon>Streptosporangiales</taxon>
        <taxon>Streptosporangiaceae</taxon>
        <taxon>Bailinhaonella</taxon>
    </lineage>
</organism>
<dbReference type="RefSeq" id="WP_119927526.1">
    <property type="nucleotide sequence ID" value="NZ_QZEY01000005.1"/>
</dbReference>
<protein>
    <recommendedName>
        <fullName evidence="3">methylated-DNA--[protein]-cysteine S-methyltransferase</fullName>
        <ecNumber evidence="3">2.1.1.63</ecNumber>
    </recommendedName>
</protein>
<dbReference type="OrthoDB" id="9802228at2"/>
<comment type="similarity">
    <text evidence="2">Belongs to the MGMT family.</text>
</comment>
<evidence type="ECO:0000256" key="6">
    <source>
        <dbReference type="ARBA" id="ARBA00022763"/>
    </source>
</evidence>
<dbReference type="AlphaFoldDB" id="A0A3A4BDC3"/>
<dbReference type="Proteomes" id="UP000265768">
    <property type="component" value="Unassembled WGS sequence"/>
</dbReference>
<dbReference type="InterPro" id="IPR014048">
    <property type="entry name" value="MethylDNA_cys_MeTrfase_DNA-bd"/>
</dbReference>
<keyword evidence="12" id="KW-1185">Reference proteome</keyword>
<dbReference type="InterPro" id="IPR036631">
    <property type="entry name" value="MGMT_N_sf"/>
</dbReference>
<evidence type="ECO:0000256" key="2">
    <source>
        <dbReference type="ARBA" id="ARBA00008711"/>
    </source>
</evidence>
<gene>
    <name evidence="11" type="ORF">D5H75_17580</name>
</gene>
<comment type="catalytic activity">
    <reaction evidence="1">
        <text>a 4-O-methyl-thymidine in DNA + L-cysteinyl-[protein] = a thymidine in DNA + S-methyl-L-cysteinyl-[protein]</text>
        <dbReference type="Rhea" id="RHEA:53428"/>
        <dbReference type="Rhea" id="RHEA-COMP:10131"/>
        <dbReference type="Rhea" id="RHEA-COMP:10132"/>
        <dbReference type="Rhea" id="RHEA-COMP:13555"/>
        <dbReference type="Rhea" id="RHEA-COMP:13556"/>
        <dbReference type="ChEBI" id="CHEBI:29950"/>
        <dbReference type="ChEBI" id="CHEBI:82612"/>
        <dbReference type="ChEBI" id="CHEBI:137386"/>
        <dbReference type="ChEBI" id="CHEBI:137387"/>
        <dbReference type="EC" id="2.1.1.63"/>
    </reaction>
</comment>
<dbReference type="Gene3D" id="1.10.10.10">
    <property type="entry name" value="Winged helix-like DNA-binding domain superfamily/Winged helix DNA-binding domain"/>
    <property type="match status" value="1"/>
</dbReference>
<evidence type="ECO:0000256" key="5">
    <source>
        <dbReference type="ARBA" id="ARBA00022679"/>
    </source>
</evidence>